<name>A0ABW0ETZ4_9PSEU</name>
<keyword evidence="3 5" id="KW-1133">Transmembrane helix</keyword>
<feature type="transmembrane region" description="Helical" evidence="5">
    <location>
        <begin position="64"/>
        <end position="84"/>
    </location>
</feature>
<evidence type="ECO:0000256" key="5">
    <source>
        <dbReference type="SAM" id="Phobius"/>
    </source>
</evidence>
<sequence length="291" mass="30080">MTTVFLPIALGIIMFGLGLNLTVADFTRVAKVPKAAFLALLTQIVILPVLTIGIIWVLDLSPVLAVGMMLLAASPGGSTANILSHLAGGDVALNITLTAINSVLAIVTLPIVVNLAIDAYLGAGSEVGMQTGKLLMVFATVLIPVVIGMAVRKGNRAFADRMAKPVRIASVIVLGIVIFGTLMSVRENIGEYFAAVGVATAIMVLLSLALGYGIPRLAKVGQPQAVASAFEVGIHNAALAIAVALTVIGNEQMAVPGAVYGFIMFIPAGALAWYLGRKRRAAADQRVSVTV</sequence>
<feature type="transmembrane region" description="Helical" evidence="5">
    <location>
        <begin position="254"/>
        <end position="276"/>
    </location>
</feature>
<feature type="transmembrane region" description="Helical" evidence="5">
    <location>
        <begin position="133"/>
        <end position="154"/>
    </location>
</feature>
<dbReference type="Pfam" id="PF01758">
    <property type="entry name" value="SBF"/>
    <property type="match status" value="1"/>
</dbReference>
<comment type="caution">
    <text evidence="6">The sequence shown here is derived from an EMBL/GenBank/DDBJ whole genome shotgun (WGS) entry which is preliminary data.</text>
</comment>
<evidence type="ECO:0000256" key="2">
    <source>
        <dbReference type="ARBA" id="ARBA00022692"/>
    </source>
</evidence>
<dbReference type="InterPro" id="IPR038770">
    <property type="entry name" value="Na+/solute_symporter_sf"/>
</dbReference>
<dbReference type="EMBL" id="JBHSKF010000011">
    <property type="protein sequence ID" value="MFC5289589.1"/>
    <property type="molecule type" value="Genomic_DNA"/>
</dbReference>
<feature type="transmembrane region" description="Helical" evidence="5">
    <location>
        <begin position="91"/>
        <end position="113"/>
    </location>
</feature>
<dbReference type="PANTHER" id="PTHR10361:SF24">
    <property type="entry name" value="P3 PROTEIN"/>
    <property type="match status" value="1"/>
</dbReference>
<feature type="transmembrane region" description="Helical" evidence="5">
    <location>
        <begin position="192"/>
        <end position="214"/>
    </location>
</feature>
<dbReference type="Gene3D" id="1.20.1530.20">
    <property type="match status" value="1"/>
</dbReference>
<dbReference type="InterPro" id="IPR004710">
    <property type="entry name" value="Bilac:Na_transpt"/>
</dbReference>
<comment type="subcellular location">
    <subcellularLocation>
        <location evidence="1">Membrane</location>
        <topology evidence="1">Multi-pass membrane protein</topology>
    </subcellularLocation>
</comment>
<feature type="transmembrane region" description="Helical" evidence="5">
    <location>
        <begin position="166"/>
        <end position="186"/>
    </location>
</feature>
<dbReference type="InterPro" id="IPR002657">
    <property type="entry name" value="BilAc:Na_symport/Acr3"/>
</dbReference>
<feature type="transmembrane region" description="Helical" evidence="5">
    <location>
        <begin position="226"/>
        <end position="248"/>
    </location>
</feature>
<evidence type="ECO:0000313" key="7">
    <source>
        <dbReference type="Proteomes" id="UP001596157"/>
    </source>
</evidence>
<reference evidence="7" key="1">
    <citation type="journal article" date="2019" name="Int. J. Syst. Evol. Microbiol.">
        <title>The Global Catalogue of Microorganisms (GCM) 10K type strain sequencing project: providing services to taxonomists for standard genome sequencing and annotation.</title>
        <authorList>
            <consortium name="The Broad Institute Genomics Platform"/>
            <consortium name="The Broad Institute Genome Sequencing Center for Infectious Disease"/>
            <person name="Wu L."/>
            <person name="Ma J."/>
        </authorList>
    </citation>
    <scope>NUCLEOTIDE SEQUENCE [LARGE SCALE GENOMIC DNA]</scope>
    <source>
        <strain evidence="7">CCUG 59778</strain>
    </source>
</reference>
<protein>
    <submittedName>
        <fullName evidence="6">Bile acid:sodium symporter family protein</fullName>
    </submittedName>
</protein>
<evidence type="ECO:0000256" key="4">
    <source>
        <dbReference type="ARBA" id="ARBA00023136"/>
    </source>
</evidence>
<keyword evidence="4 5" id="KW-0472">Membrane</keyword>
<dbReference type="Proteomes" id="UP001596157">
    <property type="component" value="Unassembled WGS sequence"/>
</dbReference>
<evidence type="ECO:0000256" key="3">
    <source>
        <dbReference type="ARBA" id="ARBA00022989"/>
    </source>
</evidence>
<feature type="transmembrane region" description="Helical" evidence="5">
    <location>
        <begin position="6"/>
        <end position="23"/>
    </location>
</feature>
<accession>A0ABW0ETZ4</accession>
<dbReference type="PANTHER" id="PTHR10361">
    <property type="entry name" value="SODIUM-BILE ACID COTRANSPORTER"/>
    <property type="match status" value="1"/>
</dbReference>
<proteinExistence type="predicted"/>
<keyword evidence="7" id="KW-1185">Reference proteome</keyword>
<dbReference type="RefSeq" id="WP_378249433.1">
    <property type="nucleotide sequence ID" value="NZ_JBHSKF010000011.1"/>
</dbReference>
<organism evidence="6 7">
    <name type="scientific">Actinokineospora guangxiensis</name>
    <dbReference type="NCBI Taxonomy" id="1490288"/>
    <lineage>
        <taxon>Bacteria</taxon>
        <taxon>Bacillati</taxon>
        <taxon>Actinomycetota</taxon>
        <taxon>Actinomycetes</taxon>
        <taxon>Pseudonocardiales</taxon>
        <taxon>Pseudonocardiaceae</taxon>
        <taxon>Actinokineospora</taxon>
    </lineage>
</organism>
<evidence type="ECO:0000256" key="1">
    <source>
        <dbReference type="ARBA" id="ARBA00004141"/>
    </source>
</evidence>
<gene>
    <name evidence="6" type="ORF">ACFPM7_21250</name>
</gene>
<feature type="transmembrane region" description="Helical" evidence="5">
    <location>
        <begin position="35"/>
        <end position="58"/>
    </location>
</feature>
<evidence type="ECO:0000313" key="6">
    <source>
        <dbReference type="EMBL" id="MFC5289589.1"/>
    </source>
</evidence>
<keyword evidence="2 5" id="KW-0812">Transmembrane</keyword>